<dbReference type="EMBL" id="JUFX02000079">
    <property type="protein sequence ID" value="KPH87953.1"/>
    <property type="molecule type" value="Genomic_DNA"/>
</dbReference>
<dbReference type="InterPro" id="IPR000914">
    <property type="entry name" value="SBP_5_dom"/>
</dbReference>
<dbReference type="Gene3D" id="3.10.105.10">
    <property type="entry name" value="Dipeptide-binding Protein, Domain 3"/>
    <property type="match status" value="1"/>
</dbReference>
<accession>A0A0N0MFT5</accession>
<evidence type="ECO:0000313" key="5">
    <source>
        <dbReference type="Proteomes" id="UP000031553"/>
    </source>
</evidence>
<evidence type="ECO:0000313" key="4">
    <source>
        <dbReference type="EMBL" id="KPH87953.1"/>
    </source>
</evidence>
<dbReference type="RefSeq" id="WP_039734522.1">
    <property type="nucleotide sequence ID" value="NZ_JUFX02000079.1"/>
</dbReference>
<dbReference type="OrthoDB" id="9773508at2"/>
<comment type="similarity">
    <text evidence="2">Belongs to the bacterial solute-binding protein 5 family.</text>
</comment>
<feature type="domain" description="Solute-binding protein family 5" evidence="3">
    <location>
        <begin position="50"/>
        <end position="423"/>
    </location>
</feature>
<proteinExistence type="inferred from homology"/>
<evidence type="ECO:0000256" key="1">
    <source>
        <dbReference type="ARBA" id="ARBA00004418"/>
    </source>
</evidence>
<evidence type="ECO:0000259" key="3">
    <source>
        <dbReference type="Pfam" id="PF00496"/>
    </source>
</evidence>
<dbReference type="GO" id="GO:0030288">
    <property type="term" value="C:outer membrane-bounded periplasmic space"/>
    <property type="evidence" value="ECO:0007669"/>
    <property type="project" value="UniProtKB-ARBA"/>
</dbReference>
<protein>
    <submittedName>
        <fullName evidence="4">ABC transporter substrate-binding protein</fullName>
    </submittedName>
</protein>
<reference evidence="4 5" key="1">
    <citation type="submission" date="2015-07" db="EMBL/GenBank/DDBJ databases">
        <title>Draft Genome Sequence of Komagataeibacter intermedius Strain AF2, Isolated from Kombucha Tea.</title>
        <authorList>
            <person name="Santos R.A."/>
            <person name="Berretta A.A."/>
            <person name="Barud H.S."/>
            <person name="Ribeiro S.J."/>
            <person name="Gonzalez-Garcia L.N."/>
            <person name="Zucchi T.D."/>
            <person name="Goldman G.H."/>
            <person name="Riano-Pachon D.M."/>
        </authorList>
    </citation>
    <scope>NUCLEOTIDE SEQUENCE [LARGE SCALE GENOMIC DNA]</scope>
    <source>
        <strain evidence="4 5">AF2</strain>
    </source>
</reference>
<dbReference type="AlphaFoldDB" id="A0A0N0MFT5"/>
<dbReference type="Pfam" id="PF00496">
    <property type="entry name" value="SBP_bac_5"/>
    <property type="match status" value="1"/>
</dbReference>
<gene>
    <name evidence="4" type="ORF">GLUCOINTEAF2_0201882</name>
</gene>
<comment type="caution">
    <text evidence="4">The sequence shown here is derived from an EMBL/GenBank/DDBJ whole genome shotgun (WGS) entry which is preliminary data.</text>
</comment>
<comment type="subcellular location">
    <subcellularLocation>
        <location evidence="1">Periplasm</location>
    </subcellularLocation>
</comment>
<dbReference type="PANTHER" id="PTHR30290">
    <property type="entry name" value="PERIPLASMIC BINDING COMPONENT OF ABC TRANSPORTER"/>
    <property type="match status" value="1"/>
</dbReference>
<dbReference type="Gene3D" id="3.90.76.10">
    <property type="entry name" value="Dipeptide-binding Protein, Domain 1"/>
    <property type="match status" value="1"/>
</dbReference>
<dbReference type="Gene3D" id="3.40.190.10">
    <property type="entry name" value="Periplasmic binding protein-like II"/>
    <property type="match status" value="1"/>
</dbReference>
<sequence length="508" mass="56331">MTGSPRRLRIGVHYEPSNIDPHLGAAELALQMTNGVFDTLVNKTVEGDYLPGLADSFSISDDQCRYIFSLRRDVRFHDGTPFDAQAVQASLDRAHDPANRSQLAGALLGPYRQTNILDAHTVEIILDQPYALFLDALSQGWLAPVSPASIRALGPDFCRHPVGTGPFRFERWDSGDCLVITRNDDYAWAPALVENRGPAHLDEIVFKFIPDDGARTEALLTGEVDAIFAANPADAAALRNQPGLSVACWPIRGVPVSLMMNTKRAPTDNIHVRQAISYALDVDSLVTEIFSGEFTRAYGPVSQYTLGYEPRVEKLYHHDIEKARTLLDGEGWLTGPDQFRHKDGRLLDVIIYVLPVNFYPEIGAYVKRQLAKVGIAVRVELCDARTWIRAGMDGAHNLIPQGKYASSSQLLSFVYHSRQSGQNGYGWSKRDASDFTVIDKLIDSAETCIKPEDYVPIFKQVQMEVMEAALCIPVHCNTNIVSHKNSVTGFRFDAIGAYPLFHDTNITP</sequence>
<evidence type="ECO:0000256" key="2">
    <source>
        <dbReference type="ARBA" id="ARBA00005695"/>
    </source>
</evidence>
<dbReference type="Proteomes" id="UP000031553">
    <property type="component" value="Unassembled WGS sequence"/>
</dbReference>
<dbReference type="InterPro" id="IPR039424">
    <property type="entry name" value="SBP_5"/>
</dbReference>
<dbReference type="GO" id="GO:1904680">
    <property type="term" value="F:peptide transmembrane transporter activity"/>
    <property type="evidence" value="ECO:0007669"/>
    <property type="project" value="TreeGrafter"/>
</dbReference>
<name>A0A0N0MFT5_9PROT</name>
<dbReference type="PIRSF" id="PIRSF002741">
    <property type="entry name" value="MppA"/>
    <property type="match status" value="1"/>
</dbReference>
<dbReference type="GO" id="GO:0043190">
    <property type="term" value="C:ATP-binding cassette (ABC) transporter complex"/>
    <property type="evidence" value="ECO:0007669"/>
    <property type="project" value="InterPro"/>
</dbReference>
<dbReference type="SUPFAM" id="SSF53850">
    <property type="entry name" value="Periplasmic binding protein-like II"/>
    <property type="match status" value="1"/>
</dbReference>
<dbReference type="GO" id="GO:0015833">
    <property type="term" value="P:peptide transport"/>
    <property type="evidence" value="ECO:0007669"/>
    <property type="project" value="TreeGrafter"/>
</dbReference>
<dbReference type="InterPro" id="IPR030678">
    <property type="entry name" value="Peptide/Ni-bd"/>
</dbReference>
<organism evidence="4 5">
    <name type="scientific">Komagataeibacter intermedius AF2</name>
    <dbReference type="NCBI Taxonomy" id="1458464"/>
    <lineage>
        <taxon>Bacteria</taxon>
        <taxon>Pseudomonadati</taxon>
        <taxon>Pseudomonadota</taxon>
        <taxon>Alphaproteobacteria</taxon>
        <taxon>Acetobacterales</taxon>
        <taxon>Acetobacteraceae</taxon>
        <taxon>Komagataeibacter</taxon>
    </lineage>
</organism>